<name>A0A285QIC5_9SPHN</name>
<evidence type="ECO:0000256" key="5">
    <source>
        <dbReference type="PIRSR" id="PIRSR006278-2"/>
    </source>
</evidence>
<evidence type="ECO:0000313" key="8">
    <source>
        <dbReference type="Proteomes" id="UP000219494"/>
    </source>
</evidence>
<proteinExistence type="inferred from homology"/>
<evidence type="ECO:0000256" key="1">
    <source>
        <dbReference type="ARBA" id="ARBA00001933"/>
    </source>
</evidence>
<dbReference type="OrthoDB" id="9801249at2"/>
<dbReference type="Proteomes" id="UP000219494">
    <property type="component" value="Unassembled WGS sequence"/>
</dbReference>
<protein>
    <submittedName>
        <fullName evidence="7">D-cysteine desulfhydrase</fullName>
    </submittedName>
</protein>
<dbReference type="GO" id="GO:0019148">
    <property type="term" value="F:D-cysteine desulfhydrase activity"/>
    <property type="evidence" value="ECO:0007669"/>
    <property type="project" value="TreeGrafter"/>
</dbReference>
<accession>A0A285QIC5</accession>
<dbReference type="PIRSF" id="PIRSF006278">
    <property type="entry name" value="ACCD_DCysDesulf"/>
    <property type="match status" value="1"/>
</dbReference>
<dbReference type="Pfam" id="PF00291">
    <property type="entry name" value="PALP"/>
    <property type="match status" value="1"/>
</dbReference>
<gene>
    <name evidence="7" type="ORF">SAMN06297144_0750</name>
</gene>
<dbReference type="RefSeq" id="WP_097062612.1">
    <property type="nucleotide sequence ID" value="NZ_OBMI01000001.1"/>
</dbReference>
<dbReference type="InterPro" id="IPR036052">
    <property type="entry name" value="TrpB-like_PALP_sf"/>
</dbReference>
<organism evidence="7 8">
    <name type="scientific">Sphingomonas guangdongensis</name>
    <dbReference type="NCBI Taxonomy" id="1141890"/>
    <lineage>
        <taxon>Bacteria</taxon>
        <taxon>Pseudomonadati</taxon>
        <taxon>Pseudomonadota</taxon>
        <taxon>Alphaproteobacteria</taxon>
        <taxon>Sphingomonadales</taxon>
        <taxon>Sphingomonadaceae</taxon>
        <taxon>Sphingomonas</taxon>
    </lineage>
</organism>
<dbReference type="PANTHER" id="PTHR43780:SF2">
    <property type="entry name" value="1-AMINOCYCLOPROPANE-1-CARBOXYLATE DEAMINASE-RELATED"/>
    <property type="match status" value="1"/>
</dbReference>
<dbReference type="EMBL" id="OBMI01000001">
    <property type="protein sequence ID" value="SOB79822.1"/>
    <property type="molecule type" value="Genomic_DNA"/>
</dbReference>
<dbReference type="SUPFAM" id="SSF53686">
    <property type="entry name" value="Tryptophan synthase beta subunit-like PLP-dependent enzymes"/>
    <property type="match status" value="1"/>
</dbReference>
<dbReference type="PANTHER" id="PTHR43780">
    <property type="entry name" value="1-AMINOCYCLOPROPANE-1-CARBOXYLATE DEAMINASE-RELATED"/>
    <property type="match status" value="1"/>
</dbReference>
<dbReference type="Gene3D" id="3.40.50.1100">
    <property type="match status" value="2"/>
</dbReference>
<dbReference type="InterPro" id="IPR001926">
    <property type="entry name" value="TrpB-like_PALP"/>
</dbReference>
<comment type="cofactor">
    <cofactor evidence="1">
        <name>pyridoxal 5'-phosphate</name>
        <dbReference type="ChEBI" id="CHEBI:597326"/>
    </cofactor>
</comment>
<comment type="similarity">
    <text evidence="2">Belongs to the ACC deaminase/D-cysteine desulfhydrase family.</text>
</comment>
<keyword evidence="3 5" id="KW-0663">Pyridoxal phosphate</keyword>
<reference evidence="7 8" key="1">
    <citation type="submission" date="2017-07" db="EMBL/GenBank/DDBJ databases">
        <authorList>
            <person name="Sun Z.S."/>
            <person name="Albrecht U."/>
            <person name="Echele G."/>
            <person name="Lee C.C."/>
        </authorList>
    </citation>
    <scope>NUCLEOTIDE SEQUENCE [LARGE SCALE GENOMIC DNA]</scope>
    <source>
        <strain evidence="7 8">CGMCC 1.12672</strain>
    </source>
</reference>
<feature type="domain" description="Tryptophan synthase beta chain-like PALP" evidence="6">
    <location>
        <begin position="12"/>
        <end position="324"/>
    </location>
</feature>
<keyword evidence="8" id="KW-1185">Reference proteome</keyword>
<sequence length="338" mass="35563">MPDPFVRFPRRTLLEGVTPIQRLTRLEQALGGRGVPAIFVKRDDLTGLGGGGNKLRKLEYLLGAALAAGCDTFITTGARQSNHARLSAAAAVRAGLACELVLTDRVPRDDEAYRRNGNVLLDDLLGATVHRLPATGDALSVAKQRVQALQAQGRQAYVVGAGGSSPTGCLGYANCAVEITRQEVELGLRFDQIVVPNGSSGTHAGLLAGMVASDDDPCRVCSYTVLAPLAEARADTRTLSREVLDLFGADHRVTDDDVVVGGDALGEGYGIPTKATIDTVRLVARTEGLLLDPVYGGKAMAGLLGDVRAGRWSGGHKLLFVMTGGLPGLFAYEPAFRT</sequence>
<evidence type="ECO:0000256" key="3">
    <source>
        <dbReference type="ARBA" id="ARBA00022898"/>
    </source>
</evidence>
<evidence type="ECO:0000256" key="2">
    <source>
        <dbReference type="ARBA" id="ARBA00008639"/>
    </source>
</evidence>
<feature type="active site" description="Nucleophile" evidence="4">
    <location>
        <position position="81"/>
    </location>
</feature>
<evidence type="ECO:0000259" key="6">
    <source>
        <dbReference type="Pfam" id="PF00291"/>
    </source>
</evidence>
<evidence type="ECO:0000313" key="7">
    <source>
        <dbReference type="EMBL" id="SOB79822.1"/>
    </source>
</evidence>
<dbReference type="InterPro" id="IPR027278">
    <property type="entry name" value="ACCD_DCysDesulf"/>
</dbReference>
<evidence type="ECO:0000256" key="4">
    <source>
        <dbReference type="PIRSR" id="PIRSR006278-1"/>
    </source>
</evidence>
<dbReference type="AlphaFoldDB" id="A0A285QIC5"/>
<feature type="modified residue" description="N6-(pyridoxal phosphate)lysine" evidence="5">
    <location>
        <position position="54"/>
    </location>
</feature>